<evidence type="ECO:0000256" key="3">
    <source>
        <dbReference type="ARBA" id="ARBA00022448"/>
    </source>
</evidence>
<sequence length="199" mass="22593">MPSAPKNRYHSLSIMLHWSIALGLLFMFASGLYMVYADISKADQYKLFQIHKAAGVIMLWAILLRVGVKIFIKAPAEPTEFNQNDIQKAKLGHIGLYCVLVVMPLSGWVMVSASPFGLPTFVFVDWIKWPHIPGIARNKTVETVANYTHWINAIVMSVLVVGHIAAVIWHKRRHRVNLLSRMWWTANTEAKKQGKNSNE</sequence>
<evidence type="ECO:0000259" key="14">
    <source>
        <dbReference type="Pfam" id="PF01292"/>
    </source>
</evidence>
<comment type="similarity">
    <text evidence="12">Belongs to the cytochrome b561 family.</text>
</comment>
<dbReference type="GO" id="GO:0020037">
    <property type="term" value="F:heme binding"/>
    <property type="evidence" value="ECO:0007669"/>
    <property type="project" value="TreeGrafter"/>
</dbReference>
<keyword evidence="8" id="KW-0249">Electron transport</keyword>
<feature type="domain" description="Cytochrome b561 bacterial/Ni-hydrogenase" evidence="14">
    <location>
        <begin position="8"/>
        <end position="183"/>
    </location>
</feature>
<dbReference type="Pfam" id="PF01292">
    <property type="entry name" value="Ni_hydr_CYTB"/>
    <property type="match status" value="1"/>
</dbReference>
<evidence type="ECO:0000256" key="1">
    <source>
        <dbReference type="ARBA" id="ARBA00001970"/>
    </source>
</evidence>
<keyword evidence="9 13" id="KW-1133">Transmembrane helix</keyword>
<dbReference type="Gene3D" id="1.20.950.20">
    <property type="entry name" value="Transmembrane di-heme cytochromes, Chain C"/>
    <property type="match status" value="1"/>
</dbReference>
<dbReference type="GO" id="GO:0005886">
    <property type="term" value="C:plasma membrane"/>
    <property type="evidence" value="ECO:0007669"/>
    <property type="project" value="UniProtKB-SubCell"/>
</dbReference>
<dbReference type="GO" id="GO:0022904">
    <property type="term" value="P:respiratory electron transport chain"/>
    <property type="evidence" value="ECO:0007669"/>
    <property type="project" value="InterPro"/>
</dbReference>
<evidence type="ECO:0000256" key="7">
    <source>
        <dbReference type="ARBA" id="ARBA00022723"/>
    </source>
</evidence>
<evidence type="ECO:0000256" key="11">
    <source>
        <dbReference type="ARBA" id="ARBA00023136"/>
    </source>
</evidence>
<reference evidence="15 16" key="1">
    <citation type="submission" date="2023-09" db="EMBL/GenBank/DDBJ databases">
        <authorList>
            <person name="Rey-Velasco X."/>
        </authorList>
    </citation>
    <scope>NUCLEOTIDE SEQUENCE [LARGE SCALE GENOMIC DNA]</scope>
    <source>
        <strain evidence="15 16">W409</strain>
    </source>
</reference>
<evidence type="ECO:0000256" key="12">
    <source>
        <dbReference type="ARBA" id="ARBA00037975"/>
    </source>
</evidence>
<keyword evidence="3" id="KW-0813">Transport</keyword>
<dbReference type="PANTHER" id="PTHR30529:SF1">
    <property type="entry name" value="CYTOCHROME B561 HOMOLOG 2"/>
    <property type="match status" value="1"/>
</dbReference>
<dbReference type="InterPro" id="IPR052168">
    <property type="entry name" value="Cytochrome_b561_oxidase"/>
</dbReference>
<dbReference type="RefSeq" id="WP_311361220.1">
    <property type="nucleotide sequence ID" value="NZ_JAVRIE010000002.1"/>
</dbReference>
<keyword evidence="6 13" id="KW-0812">Transmembrane</keyword>
<keyword evidence="4" id="KW-1003">Cell membrane</keyword>
<name>A0AAW8QZG2_9ALTE</name>
<evidence type="ECO:0000256" key="8">
    <source>
        <dbReference type="ARBA" id="ARBA00022982"/>
    </source>
</evidence>
<gene>
    <name evidence="15" type="ORF">RM544_07910</name>
</gene>
<evidence type="ECO:0000256" key="9">
    <source>
        <dbReference type="ARBA" id="ARBA00022989"/>
    </source>
</evidence>
<keyword evidence="7" id="KW-0479">Metal-binding</keyword>
<dbReference type="InterPro" id="IPR016174">
    <property type="entry name" value="Di-haem_cyt_TM"/>
</dbReference>
<feature type="transmembrane region" description="Helical" evidence="13">
    <location>
        <begin position="93"/>
        <end position="111"/>
    </location>
</feature>
<evidence type="ECO:0000256" key="4">
    <source>
        <dbReference type="ARBA" id="ARBA00022475"/>
    </source>
</evidence>
<keyword evidence="11 13" id="KW-0472">Membrane</keyword>
<dbReference type="InterPro" id="IPR011577">
    <property type="entry name" value="Cyt_b561_bac/Ni-Hgenase"/>
</dbReference>
<evidence type="ECO:0000256" key="6">
    <source>
        <dbReference type="ARBA" id="ARBA00022692"/>
    </source>
</evidence>
<evidence type="ECO:0000313" key="15">
    <source>
        <dbReference type="EMBL" id="MDT0582461.1"/>
    </source>
</evidence>
<comment type="subcellular location">
    <subcellularLocation>
        <location evidence="2">Cell membrane</location>
        <topology evidence="2">Multi-pass membrane protein</topology>
    </subcellularLocation>
</comment>
<dbReference type="AlphaFoldDB" id="A0AAW8QZG2"/>
<evidence type="ECO:0000256" key="5">
    <source>
        <dbReference type="ARBA" id="ARBA00022617"/>
    </source>
</evidence>
<dbReference type="GO" id="GO:0046872">
    <property type="term" value="F:metal ion binding"/>
    <property type="evidence" value="ECO:0007669"/>
    <property type="project" value="UniProtKB-KW"/>
</dbReference>
<dbReference type="EMBL" id="JAVRIE010000002">
    <property type="protein sequence ID" value="MDT0582461.1"/>
    <property type="molecule type" value="Genomic_DNA"/>
</dbReference>
<feature type="transmembrane region" description="Helical" evidence="13">
    <location>
        <begin position="150"/>
        <end position="169"/>
    </location>
</feature>
<accession>A0AAW8QZG2</accession>
<evidence type="ECO:0000313" key="16">
    <source>
        <dbReference type="Proteomes" id="UP001249020"/>
    </source>
</evidence>
<evidence type="ECO:0000256" key="2">
    <source>
        <dbReference type="ARBA" id="ARBA00004651"/>
    </source>
</evidence>
<keyword evidence="5" id="KW-0349">Heme</keyword>
<comment type="cofactor">
    <cofactor evidence="1">
        <name>heme b</name>
        <dbReference type="ChEBI" id="CHEBI:60344"/>
    </cofactor>
</comment>
<dbReference type="GO" id="GO:0009055">
    <property type="term" value="F:electron transfer activity"/>
    <property type="evidence" value="ECO:0007669"/>
    <property type="project" value="InterPro"/>
</dbReference>
<keyword evidence="10" id="KW-0408">Iron</keyword>
<keyword evidence="16" id="KW-1185">Reference proteome</keyword>
<protein>
    <submittedName>
        <fullName evidence="15">Cytochrome b</fullName>
    </submittedName>
</protein>
<proteinExistence type="inferred from homology"/>
<dbReference type="SUPFAM" id="SSF81342">
    <property type="entry name" value="Transmembrane di-heme cytochromes"/>
    <property type="match status" value="1"/>
</dbReference>
<comment type="caution">
    <text evidence="15">The sequence shown here is derived from an EMBL/GenBank/DDBJ whole genome shotgun (WGS) entry which is preliminary data.</text>
</comment>
<organism evidence="15 16">
    <name type="scientific">Brumicola blandensis</name>
    <dbReference type="NCBI Taxonomy" id="3075611"/>
    <lineage>
        <taxon>Bacteria</taxon>
        <taxon>Pseudomonadati</taxon>
        <taxon>Pseudomonadota</taxon>
        <taxon>Gammaproteobacteria</taxon>
        <taxon>Alteromonadales</taxon>
        <taxon>Alteromonadaceae</taxon>
        <taxon>Brumicola</taxon>
    </lineage>
</organism>
<dbReference type="PANTHER" id="PTHR30529">
    <property type="entry name" value="CYTOCHROME B561"/>
    <property type="match status" value="1"/>
</dbReference>
<evidence type="ECO:0000256" key="13">
    <source>
        <dbReference type="SAM" id="Phobius"/>
    </source>
</evidence>
<feature type="transmembrane region" description="Helical" evidence="13">
    <location>
        <begin position="12"/>
        <end position="33"/>
    </location>
</feature>
<dbReference type="Proteomes" id="UP001249020">
    <property type="component" value="Unassembled WGS sequence"/>
</dbReference>
<evidence type="ECO:0000256" key="10">
    <source>
        <dbReference type="ARBA" id="ARBA00023004"/>
    </source>
</evidence>